<dbReference type="RefSeq" id="WP_092888559.1">
    <property type="nucleotide sequence ID" value="NZ_FOOQ01000001.1"/>
</dbReference>
<protein>
    <submittedName>
        <fullName evidence="1">Uncharacterized protein</fullName>
    </submittedName>
</protein>
<dbReference type="Proteomes" id="UP000198876">
    <property type="component" value="Unassembled WGS sequence"/>
</dbReference>
<evidence type="ECO:0000313" key="1">
    <source>
        <dbReference type="EMBL" id="SFF90849.1"/>
    </source>
</evidence>
<dbReference type="OrthoDB" id="172011at2157"/>
<organism evidence="1 2">
    <name type="scientific">Halopelagius inordinatus</name>
    <dbReference type="NCBI Taxonomy" id="553467"/>
    <lineage>
        <taxon>Archaea</taxon>
        <taxon>Methanobacteriati</taxon>
        <taxon>Methanobacteriota</taxon>
        <taxon>Stenosarchaea group</taxon>
        <taxon>Halobacteria</taxon>
        <taxon>Halobacteriales</taxon>
        <taxon>Haloferacaceae</taxon>
    </lineage>
</organism>
<accession>A0A1I2MJE6</accession>
<evidence type="ECO:0000313" key="2">
    <source>
        <dbReference type="Proteomes" id="UP000198876"/>
    </source>
</evidence>
<reference evidence="2" key="1">
    <citation type="submission" date="2016-10" db="EMBL/GenBank/DDBJ databases">
        <authorList>
            <person name="Varghese N."/>
            <person name="Submissions S."/>
        </authorList>
    </citation>
    <scope>NUCLEOTIDE SEQUENCE [LARGE SCALE GENOMIC DNA]</scope>
    <source>
        <strain evidence="2">CGMCC 1.7739</strain>
    </source>
</reference>
<keyword evidence="2" id="KW-1185">Reference proteome</keyword>
<gene>
    <name evidence="1" type="ORF">SAMN04488063_0748</name>
</gene>
<name>A0A1I2MJE6_9EURY</name>
<sequence length="62" mass="6925">MAHTPDIPERFVCQNCQAIFAGTPDHGSDTTDFHPPTSCSACGHAEFVSIEQYIHFHRNHDV</sequence>
<dbReference type="AlphaFoldDB" id="A0A1I2MJE6"/>
<dbReference type="EMBL" id="FOOQ01000001">
    <property type="protein sequence ID" value="SFF90849.1"/>
    <property type="molecule type" value="Genomic_DNA"/>
</dbReference>
<proteinExistence type="predicted"/>